<proteinExistence type="predicted"/>
<keyword evidence="3" id="KW-1185">Reference proteome</keyword>
<organism evidence="2 3">
    <name type="scientific">Vibrio astriarenae</name>
    <dbReference type="NCBI Taxonomy" id="1481923"/>
    <lineage>
        <taxon>Bacteria</taxon>
        <taxon>Pseudomonadati</taxon>
        <taxon>Pseudomonadota</taxon>
        <taxon>Gammaproteobacteria</taxon>
        <taxon>Vibrionales</taxon>
        <taxon>Vibrionaceae</taxon>
        <taxon>Vibrio</taxon>
    </lineage>
</organism>
<gene>
    <name evidence="2" type="ORF">GT360_05740</name>
</gene>
<accession>A0A7Z2T2B8</accession>
<name>A0A7Z2T2B8_9VIBR</name>
<dbReference type="RefSeq" id="WP_164647951.1">
    <property type="nucleotide sequence ID" value="NZ_CP047475.1"/>
</dbReference>
<feature type="signal peptide" evidence="1">
    <location>
        <begin position="1"/>
        <end position="27"/>
    </location>
</feature>
<dbReference type="AlphaFoldDB" id="A0A7Z2T2B8"/>
<feature type="chain" id="PRO_5031107658" evidence="1">
    <location>
        <begin position="28"/>
        <end position="607"/>
    </location>
</feature>
<sequence length="607" mass="64075">MNRANCKSLITSIAIAVSVMTFGNAMAEPFELDGNPIVDDNTLDDWASLYDSGNNTGGNSLKFTGIVPDGPINGADSSIFTGGRKDIQDVSQWGHKSGSSPDKDEIINAYAAAYRGQDTNGDLIIYFGADRTTNVGDAFLGFWFFKNPIDDLQGGSFDGMHTEGDVLVLANFPQANNATPEVLVVLWDPSCSKADSNNPAEGDCAAKNLRLIKKNQATCNGGGVGNAACAVTNAEDGPNDPTAAPWQFEFKGAALNEFPYETFYEGGINITQLIGGEGCFSSFMAETRSSSSFTASLKDYVLEDFNLCSFAVAKRCKVVDLNSDNTFKVDYEIDIINTGVGEFTADKILVIEDEPSNGTPFTINNTLGNLNDGTPLSADETITISGRSFTSTINGGTNTITSATIQLAGGDVLSATNVPLTVACDSLPLSPLLTINKSCELSLEATSGLIAVKKNYGGTVCNTGDIPLDVTLTDSDDVTLNESFSLDYAKRCDPLQTNACGTGETCTQYTQIAEGPDMFLYACQDDGTGEFVETIPGGDGLCYDYSGEYNPDTLPTGESYSLSNTANAKATSPVVPGGDLGDLTSLGESATTMCQLCPECEDCEPKQ</sequence>
<dbReference type="Proteomes" id="UP000464262">
    <property type="component" value="Chromosome 1"/>
</dbReference>
<reference evidence="2 3" key="1">
    <citation type="submission" date="2020-01" db="EMBL/GenBank/DDBJ databases">
        <title>Whole genome and functional gene identification of agarase of Vibrio HN897.</title>
        <authorList>
            <person name="Liu Y."/>
            <person name="Zhao Z."/>
        </authorList>
    </citation>
    <scope>NUCLEOTIDE SEQUENCE [LARGE SCALE GENOMIC DNA]</scope>
    <source>
        <strain evidence="2 3">HN897</strain>
    </source>
</reference>
<evidence type="ECO:0000313" key="2">
    <source>
        <dbReference type="EMBL" id="QIA63045.1"/>
    </source>
</evidence>
<dbReference type="KEGG" id="vas:GT360_05740"/>
<evidence type="ECO:0000256" key="1">
    <source>
        <dbReference type="SAM" id="SignalP"/>
    </source>
</evidence>
<keyword evidence="1" id="KW-0732">Signal</keyword>
<dbReference type="EMBL" id="CP047475">
    <property type="protein sequence ID" value="QIA63045.1"/>
    <property type="molecule type" value="Genomic_DNA"/>
</dbReference>
<protein>
    <submittedName>
        <fullName evidence="2">DUF11 domain-containing protein</fullName>
    </submittedName>
</protein>
<evidence type="ECO:0000313" key="3">
    <source>
        <dbReference type="Proteomes" id="UP000464262"/>
    </source>
</evidence>